<dbReference type="GO" id="GO:0045892">
    <property type="term" value="P:negative regulation of DNA-templated transcription"/>
    <property type="evidence" value="ECO:0007669"/>
    <property type="project" value="UniProtKB-UniRule"/>
</dbReference>
<dbReference type="PIRSF" id="PIRSF005485">
    <property type="entry name" value="HrcA"/>
    <property type="match status" value="1"/>
</dbReference>
<dbReference type="InterPro" id="IPR023120">
    <property type="entry name" value="WHTH_transcript_rep_HrcA_IDD"/>
</dbReference>
<dbReference type="InterPro" id="IPR021153">
    <property type="entry name" value="HrcA_C"/>
</dbReference>
<evidence type="ECO:0000256" key="6">
    <source>
        <dbReference type="HAMAP-Rule" id="MF_00081"/>
    </source>
</evidence>
<evidence type="ECO:0000313" key="9">
    <source>
        <dbReference type="EMBL" id="CQR72091.1"/>
    </source>
</evidence>
<gene>
    <name evidence="6" type="primary">hrcA</name>
    <name evidence="9" type="ORF">SpAn4DRAFT_4780</name>
</gene>
<name>A0A0U1KXD8_9FIRM</name>
<sequence>MDPILDERKRKILQAIIDDYISTAEPVGSRTIARKYDLGISPATVRNEMADLELLGYLEQPHTSSGRIPSVKGYRFYVDCLLAPPQISDRDIAIIDNWYHTKARRIEEVFQETVKIMSRMTSNVSMVLAPQVSQCTFKYIQFLPLDERRSIVVIVTDTGLLENKIIAIPEGLNHEDLGRVANAINSRLGGLAIDRITTPVLKDIQNDILPDPQVYERAITLLKQVLTVEKNEKVYLGGTTQMLNQPEFRDVDKIKGLLTMLEEDRLLCDILHMSNSDGVIVTIGQENKYTGIHDCSVVQATYRIDGQVVGTVAVLGPTRMEYGKTMSVLKFMQRHLGEILKQYKVL</sequence>
<accession>A0A0U1KXD8</accession>
<dbReference type="SUPFAM" id="SSF46785">
    <property type="entry name" value="Winged helix' DNA-binding domain"/>
    <property type="match status" value="1"/>
</dbReference>
<feature type="domain" description="Heat-inducible transcription repressor HrcA C-terminal" evidence="7">
    <location>
        <begin position="107"/>
        <end position="326"/>
    </location>
</feature>
<dbReference type="HAMAP" id="MF_00081">
    <property type="entry name" value="HrcA"/>
    <property type="match status" value="1"/>
</dbReference>
<dbReference type="InterPro" id="IPR005104">
    <property type="entry name" value="WHTH_HrcA_DNA-bd"/>
</dbReference>
<dbReference type="Gene3D" id="3.30.390.60">
    <property type="entry name" value="Heat-inducible transcription repressor hrca homolog, domain 3"/>
    <property type="match status" value="1"/>
</dbReference>
<dbReference type="NCBIfam" id="TIGR00331">
    <property type="entry name" value="hrcA"/>
    <property type="match status" value="1"/>
</dbReference>
<feature type="domain" description="Winged helix-turn-helix transcription repressor HrcA DNA-binding" evidence="8">
    <location>
        <begin position="7"/>
        <end position="75"/>
    </location>
</feature>
<dbReference type="InterPro" id="IPR029016">
    <property type="entry name" value="GAF-like_dom_sf"/>
</dbReference>
<evidence type="ECO:0000256" key="3">
    <source>
        <dbReference type="ARBA" id="ARBA00023016"/>
    </source>
</evidence>
<dbReference type="SUPFAM" id="SSF55781">
    <property type="entry name" value="GAF domain-like"/>
    <property type="match status" value="1"/>
</dbReference>
<proteinExistence type="inferred from homology"/>
<comment type="function">
    <text evidence="5 6">Negative regulator of class I heat shock genes (grpE-dnaK-dnaJ and groELS operons). Prevents heat-shock induction of these operons.</text>
</comment>
<evidence type="ECO:0000256" key="2">
    <source>
        <dbReference type="ARBA" id="ARBA00023015"/>
    </source>
</evidence>
<dbReference type="Pfam" id="PF03444">
    <property type="entry name" value="WHD_HrcA"/>
    <property type="match status" value="1"/>
</dbReference>
<evidence type="ECO:0000259" key="8">
    <source>
        <dbReference type="Pfam" id="PF03444"/>
    </source>
</evidence>
<comment type="similarity">
    <text evidence="6">Belongs to the HrcA family.</text>
</comment>
<dbReference type="AlphaFoldDB" id="A0A0U1KXD8"/>
<keyword evidence="2 6" id="KW-0805">Transcription regulation</keyword>
<dbReference type="EMBL" id="CTRP01000008">
    <property type="protein sequence ID" value="CQR72091.1"/>
    <property type="molecule type" value="Genomic_DNA"/>
</dbReference>
<dbReference type="Gene3D" id="3.30.450.40">
    <property type="match status" value="1"/>
</dbReference>
<dbReference type="FunFam" id="1.10.10.10:FF:000049">
    <property type="entry name" value="Heat-inducible transcription repressor HrcA"/>
    <property type="match status" value="1"/>
</dbReference>
<keyword evidence="3 6" id="KW-0346">Stress response</keyword>
<dbReference type="Gene3D" id="1.10.10.10">
    <property type="entry name" value="Winged helix-like DNA-binding domain superfamily/Winged helix DNA-binding domain"/>
    <property type="match status" value="1"/>
</dbReference>
<keyword evidence="1 6" id="KW-0678">Repressor</keyword>
<keyword evidence="10" id="KW-1185">Reference proteome</keyword>
<dbReference type="Pfam" id="PF01628">
    <property type="entry name" value="HrcA"/>
    <property type="match status" value="1"/>
</dbReference>
<dbReference type="Proteomes" id="UP000049855">
    <property type="component" value="Unassembled WGS sequence"/>
</dbReference>
<evidence type="ECO:0000256" key="5">
    <source>
        <dbReference type="ARBA" id="ARBA00055319"/>
    </source>
</evidence>
<organism evidence="9 10">
    <name type="scientific">Sporomusa ovata</name>
    <dbReference type="NCBI Taxonomy" id="2378"/>
    <lineage>
        <taxon>Bacteria</taxon>
        <taxon>Bacillati</taxon>
        <taxon>Bacillota</taxon>
        <taxon>Negativicutes</taxon>
        <taxon>Selenomonadales</taxon>
        <taxon>Sporomusaceae</taxon>
        <taxon>Sporomusa</taxon>
    </lineage>
</organism>
<dbReference type="InterPro" id="IPR002571">
    <property type="entry name" value="HrcA"/>
</dbReference>
<reference evidence="10" key="1">
    <citation type="submission" date="2015-03" db="EMBL/GenBank/DDBJ databases">
        <authorList>
            <person name="Nijsse Bart"/>
        </authorList>
    </citation>
    <scope>NUCLEOTIDE SEQUENCE [LARGE SCALE GENOMIC DNA]</scope>
</reference>
<dbReference type="GO" id="GO:0003677">
    <property type="term" value="F:DNA binding"/>
    <property type="evidence" value="ECO:0007669"/>
    <property type="project" value="InterPro"/>
</dbReference>
<evidence type="ECO:0000313" key="10">
    <source>
        <dbReference type="Proteomes" id="UP000049855"/>
    </source>
</evidence>
<dbReference type="PANTHER" id="PTHR34824">
    <property type="entry name" value="HEAT-INDUCIBLE TRANSCRIPTION REPRESSOR HRCA"/>
    <property type="match status" value="1"/>
</dbReference>
<dbReference type="InterPro" id="IPR036388">
    <property type="entry name" value="WH-like_DNA-bd_sf"/>
</dbReference>
<protein>
    <recommendedName>
        <fullName evidence="6">Heat-inducible transcription repressor HrcA</fullName>
    </recommendedName>
</protein>
<evidence type="ECO:0000259" key="7">
    <source>
        <dbReference type="Pfam" id="PF01628"/>
    </source>
</evidence>
<evidence type="ECO:0000256" key="1">
    <source>
        <dbReference type="ARBA" id="ARBA00022491"/>
    </source>
</evidence>
<keyword evidence="4 6" id="KW-0804">Transcription</keyword>
<dbReference type="PANTHER" id="PTHR34824:SF1">
    <property type="entry name" value="HEAT-INDUCIBLE TRANSCRIPTION REPRESSOR HRCA"/>
    <property type="match status" value="1"/>
</dbReference>
<dbReference type="InterPro" id="IPR036390">
    <property type="entry name" value="WH_DNA-bd_sf"/>
</dbReference>
<evidence type="ECO:0000256" key="4">
    <source>
        <dbReference type="ARBA" id="ARBA00023163"/>
    </source>
</evidence>